<organism evidence="3 4">
    <name type="scientific">Thalassotalea castellviae</name>
    <dbReference type="NCBI Taxonomy" id="3075612"/>
    <lineage>
        <taxon>Bacteria</taxon>
        <taxon>Pseudomonadati</taxon>
        <taxon>Pseudomonadota</taxon>
        <taxon>Gammaproteobacteria</taxon>
        <taxon>Alteromonadales</taxon>
        <taxon>Colwelliaceae</taxon>
        <taxon>Thalassotalea</taxon>
    </lineage>
</organism>
<proteinExistence type="inferred from homology"/>
<dbReference type="InterPro" id="IPR000668">
    <property type="entry name" value="Peptidase_C1A_C"/>
</dbReference>
<dbReference type="Gene3D" id="3.90.70.10">
    <property type="entry name" value="Cysteine proteinases"/>
    <property type="match status" value="1"/>
</dbReference>
<dbReference type="PANTHER" id="PTHR12411">
    <property type="entry name" value="CYSTEINE PROTEASE FAMILY C1-RELATED"/>
    <property type="match status" value="1"/>
</dbReference>
<evidence type="ECO:0000256" key="1">
    <source>
        <dbReference type="ARBA" id="ARBA00008455"/>
    </source>
</evidence>
<name>A0ABU3A3N4_9GAMM</name>
<dbReference type="SMART" id="SM00645">
    <property type="entry name" value="Pept_C1"/>
    <property type="match status" value="1"/>
</dbReference>
<evidence type="ECO:0000313" key="4">
    <source>
        <dbReference type="Proteomes" id="UP001266357"/>
    </source>
</evidence>
<keyword evidence="4" id="KW-1185">Reference proteome</keyword>
<dbReference type="Proteomes" id="UP001266357">
    <property type="component" value="Unassembled WGS sequence"/>
</dbReference>
<dbReference type="RefSeq" id="WP_311582733.1">
    <property type="nucleotide sequence ID" value="NZ_JAVRIF010000007.1"/>
</dbReference>
<dbReference type="CDD" id="cd02619">
    <property type="entry name" value="Peptidase_C1"/>
    <property type="match status" value="1"/>
</dbReference>
<dbReference type="PROSITE" id="PS00639">
    <property type="entry name" value="THIOL_PROTEASE_HIS"/>
    <property type="match status" value="1"/>
</dbReference>
<protein>
    <submittedName>
        <fullName evidence="3">C1 family peptidase</fullName>
    </submittedName>
</protein>
<evidence type="ECO:0000313" key="3">
    <source>
        <dbReference type="EMBL" id="MDT0604515.1"/>
    </source>
</evidence>
<feature type="domain" description="Peptidase C1A papain C-terminal" evidence="2">
    <location>
        <begin position="55"/>
        <end position="308"/>
    </location>
</feature>
<comment type="caution">
    <text evidence="3">The sequence shown here is derived from an EMBL/GenBank/DDBJ whole genome shotgun (WGS) entry which is preliminary data.</text>
</comment>
<dbReference type="Pfam" id="PF00112">
    <property type="entry name" value="Peptidase_C1"/>
    <property type="match status" value="1"/>
</dbReference>
<sequence>MDKHNMEIVHQRTLLPDPHDDRDHNFCDIHGAKSSYFCDIDCQNKVKEEIASYTLNKVDLRSQLTSEIINQGLLNSCSACAIAVASELYLIKKSQPFIDENASNIDASQMFVYYNERVLEDKVDINAPVYIRNGIKSLFKHGICSEKSWPYPEMMLPESLKTVVANGSMAEIQQELSRVMTEHQADIQAAIKEKPSKAAITQAKKHIINRYCKLNEEDDLTELRLALSKGLPVIFGMNVPKSFYAIGEDGVMTMPCPTEARLGGHALLAVGYDDDKKVFIVRNSWGDEFGDKGYCYMPYEFFTSGYPLNGKTQENTFSYWCLTHD</sequence>
<dbReference type="InterPro" id="IPR038765">
    <property type="entry name" value="Papain-like_cys_pep_sf"/>
</dbReference>
<dbReference type="EMBL" id="JAVRIF010000007">
    <property type="protein sequence ID" value="MDT0604515.1"/>
    <property type="molecule type" value="Genomic_DNA"/>
</dbReference>
<accession>A0ABU3A3N4</accession>
<reference evidence="3 4" key="1">
    <citation type="submission" date="2023-09" db="EMBL/GenBank/DDBJ databases">
        <authorList>
            <person name="Rey-Velasco X."/>
        </authorList>
    </citation>
    <scope>NUCLEOTIDE SEQUENCE [LARGE SCALE GENOMIC DNA]</scope>
    <source>
        <strain evidence="3 4">W431</strain>
    </source>
</reference>
<dbReference type="InterPro" id="IPR025660">
    <property type="entry name" value="Pept_his_AS"/>
</dbReference>
<evidence type="ECO:0000259" key="2">
    <source>
        <dbReference type="SMART" id="SM00645"/>
    </source>
</evidence>
<dbReference type="InterPro" id="IPR013128">
    <property type="entry name" value="Peptidase_C1A"/>
</dbReference>
<gene>
    <name evidence="3" type="ORF">RM573_12975</name>
</gene>
<comment type="similarity">
    <text evidence="1">Belongs to the peptidase C1 family.</text>
</comment>
<dbReference type="SUPFAM" id="SSF54001">
    <property type="entry name" value="Cysteine proteinases"/>
    <property type="match status" value="1"/>
</dbReference>